<evidence type="ECO:0000259" key="3">
    <source>
        <dbReference type="Pfam" id="PF12770"/>
    </source>
</evidence>
<dbReference type="SMART" id="SM00028">
    <property type="entry name" value="TPR"/>
    <property type="match status" value="5"/>
</dbReference>
<dbReference type="InterPro" id="IPR019734">
    <property type="entry name" value="TPR_rpt"/>
</dbReference>
<name>A0A1G9QU31_9FLAO</name>
<evidence type="ECO:0000256" key="2">
    <source>
        <dbReference type="SAM" id="SignalP"/>
    </source>
</evidence>
<evidence type="ECO:0000256" key="1">
    <source>
        <dbReference type="SAM" id="Phobius"/>
    </source>
</evidence>
<dbReference type="Pfam" id="PF13424">
    <property type="entry name" value="TPR_12"/>
    <property type="match status" value="1"/>
</dbReference>
<reference evidence="4 5" key="1">
    <citation type="submission" date="2016-10" db="EMBL/GenBank/DDBJ databases">
        <authorList>
            <person name="de Groot N.N."/>
        </authorList>
    </citation>
    <scope>NUCLEOTIDE SEQUENCE [LARGE SCALE GENOMIC DNA]</scope>
    <source>
        <strain evidence="4 5">DSM 19886</strain>
    </source>
</reference>
<evidence type="ECO:0000313" key="5">
    <source>
        <dbReference type="Proteomes" id="UP000199440"/>
    </source>
</evidence>
<feature type="chain" id="PRO_5011546599" evidence="2">
    <location>
        <begin position="28"/>
        <end position="973"/>
    </location>
</feature>
<keyword evidence="1" id="KW-0812">Transmembrane</keyword>
<dbReference type="Pfam" id="PF12770">
    <property type="entry name" value="CHAT"/>
    <property type="match status" value="1"/>
</dbReference>
<sequence>MKKKTFYIKYMRSTCLLVFFFFVSVGAVSQNIADKEKLVEKFYFKGLELTNTKKDSSFFYYRLALQHAEELQHHSDAIEILFGLILTARKHGDIEHHQIFLQEIDSILTNEDVRIALDDYQYYENRFIYEKATYFYDLLEYDQAKRDFQKLYTLLSKKELVKLDEYEYNLLIHTTNYLALIYSHNSKYDLAETYFNRSLNFIQSNPVDESETYRLATLQLLAQLHRFTQNYKKSNTILNEVLGAYKVRYAKNKGYKNNVNAAYGKLVEIAIDQGNLQKALSNLQEAQEYLLDNDPFYKDYLILYGDIYSGLKNDEKSLESYQEALRLFQEYRQNQPHQDIAEVQGKIAELYLKQKNYQEGLKTVKIAFNAEGSNIKITDYKHNPNPTQVFSKTQLLHLLDVKLQLLQGTYEKASDASVLEAMLKTSNNILETFDLLKTEFDSKLDKQFLAEKAYPIFHRMMGVAFMAYKSDHSPEVLELALNIAEKNKDFVLLEALRNAQAVQYGDVPQKVMDKEAQLRAEITHFEKEIFDTTGGTTEFSDQLFILKQKYYGLLDTLKQKYPKYHDLKYGSQTMDLATIRNTVIGDGNTLLSYTMTDNYLYIIVLDNKDENFIKLPFSEADREDIRKFYRLLSKPDLNGAEEEVIILGENLFDKLLKEPLKYFKGQNLTIIPDGELYYLPFDILHENGSYLLKTKSIGYGNSVASLIALNKKRSISKNKVLAFAPNFTDAVVSSTDRQFGKLLYNDDEVANISSFYDTETVLDEKATLASFKMKNSHFNMLHLATHASANDEYPDYSYLAFSQGKDSSEGNILYIKDLYNITLNADMVTLSACQTGIGKLQKGQGMLSLSKGFYYAGAKSLVNTLWKINDKSSVKLMKYFYEGLSNGQGKSEALRKAKLKYLASTDDNLLKHPYYWSAFVVSGDVSPISPNHFWEYTVMGVLILGIVLLYIVGRRNFFRSNRSTFNIKINMKR</sequence>
<organism evidence="4 5">
    <name type="scientific">Kriegella aquimaris</name>
    <dbReference type="NCBI Taxonomy" id="192904"/>
    <lineage>
        <taxon>Bacteria</taxon>
        <taxon>Pseudomonadati</taxon>
        <taxon>Bacteroidota</taxon>
        <taxon>Flavobacteriia</taxon>
        <taxon>Flavobacteriales</taxon>
        <taxon>Flavobacteriaceae</taxon>
        <taxon>Kriegella</taxon>
    </lineage>
</organism>
<dbReference type="Gene3D" id="1.25.40.10">
    <property type="entry name" value="Tetratricopeptide repeat domain"/>
    <property type="match status" value="2"/>
</dbReference>
<dbReference type="SUPFAM" id="SSF48452">
    <property type="entry name" value="TPR-like"/>
    <property type="match status" value="2"/>
</dbReference>
<evidence type="ECO:0000313" key="4">
    <source>
        <dbReference type="EMBL" id="SDM14463.1"/>
    </source>
</evidence>
<dbReference type="InterPro" id="IPR024983">
    <property type="entry name" value="CHAT_dom"/>
</dbReference>
<dbReference type="InterPro" id="IPR011990">
    <property type="entry name" value="TPR-like_helical_dom_sf"/>
</dbReference>
<keyword evidence="2" id="KW-0732">Signal</keyword>
<feature type="signal peptide" evidence="2">
    <location>
        <begin position="1"/>
        <end position="27"/>
    </location>
</feature>
<dbReference type="EMBL" id="FNGV01000005">
    <property type="protein sequence ID" value="SDM14463.1"/>
    <property type="molecule type" value="Genomic_DNA"/>
</dbReference>
<keyword evidence="5" id="KW-1185">Reference proteome</keyword>
<dbReference type="STRING" id="192904.SAMN04488514_105206"/>
<dbReference type="AlphaFoldDB" id="A0A1G9QU31"/>
<protein>
    <submittedName>
        <fullName evidence="4">CHAT domain-containing protein</fullName>
    </submittedName>
</protein>
<feature type="domain" description="CHAT" evidence="3">
    <location>
        <begin position="648"/>
        <end position="924"/>
    </location>
</feature>
<accession>A0A1G9QU31</accession>
<keyword evidence="1" id="KW-0472">Membrane</keyword>
<dbReference type="Proteomes" id="UP000199440">
    <property type="component" value="Unassembled WGS sequence"/>
</dbReference>
<dbReference type="RefSeq" id="WP_089889497.1">
    <property type="nucleotide sequence ID" value="NZ_FNGV01000005.1"/>
</dbReference>
<proteinExistence type="predicted"/>
<keyword evidence="1" id="KW-1133">Transmembrane helix</keyword>
<dbReference type="OrthoDB" id="9771112at2"/>
<gene>
    <name evidence="4" type="ORF">SAMN04488514_105206</name>
</gene>
<dbReference type="PANTHER" id="PTHR10098">
    <property type="entry name" value="RAPSYN-RELATED"/>
    <property type="match status" value="1"/>
</dbReference>
<feature type="transmembrane region" description="Helical" evidence="1">
    <location>
        <begin position="933"/>
        <end position="952"/>
    </location>
</feature>